<keyword evidence="4" id="KW-0560">Oxidoreductase</keyword>
<dbReference type="InParanoid" id="A0A316YFZ3"/>
<dbReference type="AlphaFoldDB" id="A0A316YFZ3"/>
<dbReference type="Gene3D" id="3.50.50.60">
    <property type="entry name" value="FAD/NAD(P)-binding domain"/>
    <property type="match status" value="1"/>
</dbReference>
<keyword evidence="8" id="KW-1185">Reference proteome</keyword>
<dbReference type="InterPro" id="IPR036249">
    <property type="entry name" value="Thioredoxin-like_sf"/>
</dbReference>
<dbReference type="Pfam" id="PF07976">
    <property type="entry name" value="Phe_hydrox_dim"/>
    <property type="match status" value="1"/>
</dbReference>
<name>A0A316YFZ3_9BASI</name>
<dbReference type="InterPro" id="IPR050641">
    <property type="entry name" value="RIFMO-like"/>
</dbReference>
<gene>
    <name evidence="7" type="ORF">FA10DRAFT_269254</name>
</gene>
<evidence type="ECO:0000256" key="4">
    <source>
        <dbReference type="ARBA" id="ARBA00023002"/>
    </source>
</evidence>
<evidence type="ECO:0000256" key="2">
    <source>
        <dbReference type="ARBA" id="ARBA00022630"/>
    </source>
</evidence>
<organism evidence="7 8">
    <name type="scientific">Acaromyces ingoldii</name>
    <dbReference type="NCBI Taxonomy" id="215250"/>
    <lineage>
        <taxon>Eukaryota</taxon>
        <taxon>Fungi</taxon>
        <taxon>Dikarya</taxon>
        <taxon>Basidiomycota</taxon>
        <taxon>Ustilaginomycotina</taxon>
        <taxon>Exobasidiomycetes</taxon>
        <taxon>Exobasidiales</taxon>
        <taxon>Cryptobasidiaceae</taxon>
        <taxon>Acaromyces</taxon>
    </lineage>
</organism>
<comment type="similarity">
    <text evidence="1">Belongs to the PheA/TfdB FAD monooxygenase family.</text>
</comment>
<proteinExistence type="inferred from homology"/>
<dbReference type="Gene3D" id="3.40.30.20">
    <property type="match status" value="1"/>
</dbReference>
<dbReference type="STRING" id="215250.A0A316YFZ3"/>
<dbReference type="EMBL" id="KZ819639">
    <property type="protein sequence ID" value="PWN88006.1"/>
    <property type="molecule type" value="Genomic_DNA"/>
</dbReference>
<accession>A0A316YFZ3</accession>
<dbReference type="Proteomes" id="UP000245768">
    <property type="component" value="Unassembled WGS sequence"/>
</dbReference>
<keyword evidence="2" id="KW-0285">Flavoprotein</keyword>
<dbReference type="InterPro" id="IPR002938">
    <property type="entry name" value="FAD-bd"/>
</dbReference>
<keyword evidence="3" id="KW-0274">FAD</keyword>
<evidence type="ECO:0000313" key="8">
    <source>
        <dbReference type="Proteomes" id="UP000245768"/>
    </source>
</evidence>
<feature type="domain" description="Phenol hydroxylase-like C-terminal dimerisation" evidence="6">
    <location>
        <begin position="331"/>
        <end position="534"/>
    </location>
</feature>
<dbReference type="OrthoDB" id="10016252at2759"/>
<dbReference type="Gene3D" id="3.30.9.10">
    <property type="entry name" value="D-Amino Acid Oxidase, subunit A, domain 2"/>
    <property type="match status" value="1"/>
</dbReference>
<dbReference type="PRINTS" id="PR00420">
    <property type="entry name" value="RNGMNOXGNASE"/>
</dbReference>
<evidence type="ECO:0000259" key="6">
    <source>
        <dbReference type="Pfam" id="PF07976"/>
    </source>
</evidence>
<dbReference type="PANTHER" id="PTHR43004">
    <property type="entry name" value="TRK SYSTEM POTASSIUM UPTAKE PROTEIN"/>
    <property type="match status" value="1"/>
</dbReference>
<dbReference type="InterPro" id="IPR038220">
    <property type="entry name" value="PHOX_C_sf"/>
</dbReference>
<dbReference type="SUPFAM" id="SSF54373">
    <property type="entry name" value="FAD-linked reductases, C-terminal domain"/>
    <property type="match status" value="1"/>
</dbReference>
<evidence type="ECO:0008006" key="9">
    <source>
        <dbReference type="Google" id="ProtNLM"/>
    </source>
</evidence>
<evidence type="ECO:0000256" key="3">
    <source>
        <dbReference type="ARBA" id="ARBA00022827"/>
    </source>
</evidence>
<dbReference type="InterPro" id="IPR036188">
    <property type="entry name" value="FAD/NAD-bd_sf"/>
</dbReference>
<dbReference type="GO" id="GO:0071949">
    <property type="term" value="F:FAD binding"/>
    <property type="evidence" value="ECO:0007669"/>
    <property type="project" value="InterPro"/>
</dbReference>
<evidence type="ECO:0000259" key="5">
    <source>
        <dbReference type="Pfam" id="PF01494"/>
    </source>
</evidence>
<dbReference type="PANTHER" id="PTHR43004:SF4">
    <property type="entry name" value="FAD-BINDING DOMAIN-CONTAINING PROTEIN"/>
    <property type="match status" value="1"/>
</dbReference>
<dbReference type="Pfam" id="PF01494">
    <property type="entry name" value="FAD_binding_3"/>
    <property type="match status" value="1"/>
</dbReference>
<protein>
    <recommendedName>
        <fullName evidence="9">FAD-binding domain-containing protein</fullName>
    </recommendedName>
</protein>
<feature type="domain" description="FAD-binding" evidence="5">
    <location>
        <begin position="19"/>
        <end position="289"/>
    </location>
</feature>
<dbReference type="GO" id="GO:0016709">
    <property type="term" value="F:oxidoreductase activity, acting on paired donors, with incorporation or reduction of molecular oxygen, NAD(P)H as one donor, and incorporation of one atom of oxygen"/>
    <property type="evidence" value="ECO:0007669"/>
    <property type="project" value="UniProtKB-ARBA"/>
</dbReference>
<evidence type="ECO:0000313" key="7">
    <source>
        <dbReference type="EMBL" id="PWN88006.1"/>
    </source>
</evidence>
<dbReference type="RefSeq" id="XP_025375204.1">
    <property type="nucleotide sequence ID" value="XM_025522681.1"/>
</dbReference>
<dbReference type="SUPFAM" id="SSF52833">
    <property type="entry name" value="Thioredoxin-like"/>
    <property type="match status" value="1"/>
</dbReference>
<sequence>MTVSPPQCTSRSDFFSPDIDCDDCYSLGIRQGLVESILERRLQELCGVQVQRGWSFDDATLQGQSVSIGLQSSYGERRQMQAKYLVGCDGGKSAVRRMLRDKHNVALRGDGHDSRWSAVDVIGLRSDFPDLRNLSILHGHTSTILIIPREPIEGKSCVRFYCQLPESDDEGGPSSDENKAAANPDLDDVVRVVKATFAPYAVDWDEVHWFTIYRVGQRLVSSFDVERCIFLAGDAAHLHSPKGGLGMNTSLLDAHNLAVKIALVERWGASRMVLDTYSQERRLVAEQLISMDRELIRLFSNHRNATPETTAALGAFQRKTEAYQSGTSIVYTGSSLVTPSETTVVDALGDEGLPRGLVAGARLLPATVTRHEDCNPVPVLDALQPFDGHFTVFLCLGHVSATAVSTLLAHIARPGGLYTSMRDKSASWPQLLRLVAVTLQDHRSLEVTHSLLPAMASPASPLAPSALYCDDVPCLSPYAKTPTAMTHPLHTKWKVDASTGALVVVRPDGHVGALTASLHDWATVEDYFAQWLSPDAQRPF</sequence>
<dbReference type="InterPro" id="IPR012941">
    <property type="entry name" value="Phe_hydrox_C_dim_dom"/>
</dbReference>
<evidence type="ECO:0000256" key="1">
    <source>
        <dbReference type="ARBA" id="ARBA00007801"/>
    </source>
</evidence>
<reference evidence="7 8" key="1">
    <citation type="journal article" date="2018" name="Mol. Biol. Evol.">
        <title>Broad Genomic Sampling Reveals a Smut Pathogenic Ancestry of the Fungal Clade Ustilaginomycotina.</title>
        <authorList>
            <person name="Kijpornyongpan T."/>
            <person name="Mondo S.J."/>
            <person name="Barry K."/>
            <person name="Sandor L."/>
            <person name="Lee J."/>
            <person name="Lipzen A."/>
            <person name="Pangilinan J."/>
            <person name="LaButti K."/>
            <person name="Hainaut M."/>
            <person name="Henrissat B."/>
            <person name="Grigoriev I.V."/>
            <person name="Spatafora J.W."/>
            <person name="Aime M.C."/>
        </authorList>
    </citation>
    <scope>NUCLEOTIDE SEQUENCE [LARGE SCALE GENOMIC DNA]</scope>
    <source>
        <strain evidence="7 8">MCA 4198</strain>
    </source>
</reference>
<dbReference type="SUPFAM" id="SSF51905">
    <property type="entry name" value="FAD/NAD(P)-binding domain"/>
    <property type="match status" value="1"/>
</dbReference>
<dbReference type="GeneID" id="37044597"/>